<dbReference type="PROSITE" id="PS51352">
    <property type="entry name" value="THIOREDOXIN_2"/>
    <property type="match status" value="1"/>
</dbReference>
<protein>
    <recommendedName>
        <fullName evidence="5">Glutathione peroxidase</fullName>
    </recommendedName>
</protein>
<dbReference type="PROSITE" id="PS00763">
    <property type="entry name" value="GLUTATHIONE_PEROXID_2"/>
    <property type="match status" value="1"/>
</dbReference>
<dbReference type="InterPro" id="IPR036249">
    <property type="entry name" value="Thioredoxin-like_sf"/>
</dbReference>
<keyword evidence="6" id="KW-0732">Signal</keyword>
<evidence type="ECO:0000313" key="9">
    <source>
        <dbReference type="Proteomes" id="UP000315700"/>
    </source>
</evidence>
<keyword evidence="2 5" id="KW-0575">Peroxidase</keyword>
<dbReference type="InterPro" id="IPR029760">
    <property type="entry name" value="GPX_CS"/>
</dbReference>
<dbReference type="SUPFAM" id="SSF52833">
    <property type="entry name" value="Thioredoxin-like"/>
    <property type="match status" value="1"/>
</dbReference>
<dbReference type="PANTHER" id="PTHR11592:SF78">
    <property type="entry name" value="GLUTATHIONE PEROXIDASE"/>
    <property type="match status" value="1"/>
</dbReference>
<keyword evidence="3 5" id="KW-0560">Oxidoreductase</keyword>
<dbReference type="PROSITE" id="PS51355">
    <property type="entry name" value="GLUTATHIONE_PEROXID_3"/>
    <property type="match status" value="1"/>
</dbReference>
<dbReference type="CDD" id="cd00340">
    <property type="entry name" value="GSH_Peroxidase"/>
    <property type="match status" value="1"/>
</dbReference>
<dbReference type="FunCoup" id="A0A517SGU2">
    <property type="interactions" value="144"/>
</dbReference>
<dbReference type="PIRSF" id="PIRSF000303">
    <property type="entry name" value="Glutathion_perox"/>
    <property type="match status" value="1"/>
</dbReference>
<dbReference type="FunFam" id="3.40.30.10:FF:000010">
    <property type="entry name" value="Glutathione peroxidase"/>
    <property type="match status" value="1"/>
</dbReference>
<evidence type="ECO:0000313" key="8">
    <source>
        <dbReference type="EMBL" id="QDT55349.1"/>
    </source>
</evidence>
<evidence type="ECO:0000256" key="6">
    <source>
        <dbReference type="SAM" id="SignalP"/>
    </source>
</evidence>
<organism evidence="8 9">
    <name type="scientific">Caulifigura coniformis</name>
    <dbReference type="NCBI Taxonomy" id="2527983"/>
    <lineage>
        <taxon>Bacteria</taxon>
        <taxon>Pseudomonadati</taxon>
        <taxon>Planctomycetota</taxon>
        <taxon>Planctomycetia</taxon>
        <taxon>Planctomycetales</taxon>
        <taxon>Planctomycetaceae</taxon>
        <taxon>Caulifigura</taxon>
    </lineage>
</organism>
<evidence type="ECO:0000259" key="7">
    <source>
        <dbReference type="PROSITE" id="PS51352"/>
    </source>
</evidence>
<proteinExistence type="inferred from homology"/>
<feature type="domain" description="Thioredoxin" evidence="7">
    <location>
        <begin position="27"/>
        <end position="194"/>
    </location>
</feature>
<dbReference type="InterPro" id="IPR013766">
    <property type="entry name" value="Thioredoxin_domain"/>
</dbReference>
<dbReference type="Pfam" id="PF00255">
    <property type="entry name" value="GSHPx"/>
    <property type="match status" value="1"/>
</dbReference>
<dbReference type="EMBL" id="CP036271">
    <property type="protein sequence ID" value="QDT55349.1"/>
    <property type="molecule type" value="Genomic_DNA"/>
</dbReference>
<name>A0A517SGU2_9PLAN</name>
<dbReference type="AlphaFoldDB" id="A0A517SGU2"/>
<evidence type="ECO:0000256" key="3">
    <source>
        <dbReference type="ARBA" id="ARBA00023002"/>
    </source>
</evidence>
<gene>
    <name evidence="8" type="ORF">Pan44_33920</name>
</gene>
<dbReference type="PANTHER" id="PTHR11592">
    <property type="entry name" value="GLUTATHIONE PEROXIDASE"/>
    <property type="match status" value="1"/>
</dbReference>
<dbReference type="Gene3D" id="3.40.30.10">
    <property type="entry name" value="Glutaredoxin"/>
    <property type="match status" value="1"/>
</dbReference>
<dbReference type="KEGG" id="ccos:Pan44_33920"/>
<evidence type="ECO:0000256" key="5">
    <source>
        <dbReference type="RuleBase" id="RU000499"/>
    </source>
</evidence>
<dbReference type="InterPro" id="IPR000889">
    <property type="entry name" value="Glutathione_peroxidase"/>
</dbReference>
<sequence length="196" mass="21186" precursor="true">MPRSLFAIAATVALTAQFAVVAEETKPQVKAQMPGVLSHTMKSLEGQDVDLAKYEGKVVLIVNVASECGLTGQYKPLQRLHDKYKDQGFVVLGFPCNQFGSQEPGTAEEIKAFCTQNYGVTFDMFAKVDVNGENAAPLYKQLTATPTKPAGPGKISWNFEKFLVGRDGQVIARFSPKTEPSAEAVVSAIEAELAKK</sequence>
<dbReference type="GO" id="GO:0034599">
    <property type="term" value="P:cellular response to oxidative stress"/>
    <property type="evidence" value="ECO:0007669"/>
    <property type="project" value="TreeGrafter"/>
</dbReference>
<feature type="signal peptide" evidence="6">
    <location>
        <begin position="1"/>
        <end position="22"/>
    </location>
</feature>
<feature type="active site" evidence="4">
    <location>
        <position position="68"/>
    </location>
</feature>
<evidence type="ECO:0000256" key="1">
    <source>
        <dbReference type="ARBA" id="ARBA00006926"/>
    </source>
</evidence>
<dbReference type="Proteomes" id="UP000315700">
    <property type="component" value="Chromosome"/>
</dbReference>
<comment type="similarity">
    <text evidence="1 5">Belongs to the glutathione peroxidase family.</text>
</comment>
<dbReference type="GO" id="GO:0004601">
    <property type="term" value="F:peroxidase activity"/>
    <property type="evidence" value="ECO:0007669"/>
    <property type="project" value="UniProtKB-KW"/>
</dbReference>
<feature type="chain" id="PRO_5021958753" description="Glutathione peroxidase" evidence="6">
    <location>
        <begin position="23"/>
        <end position="196"/>
    </location>
</feature>
<evidence type="ECO:0000256" key="2">
    <source>
        <dbReference type="ARBA" id="ARBA00022559"/>
    </source>
</evidence>
<dbReference type="InParanoid" id="A0A517SGU2"/>
<dbReference type="PRINTS" id="PR01011">
    <property type="entry name" value="GLUTPROXDASE"/>
</dbReference>
<reference evidence="8 9" key="1">
    <citation type="submission" date="2019-02" db="EMBL/GenBank/DDBJ databases">
        <title>Deep-cultivation of Planctomycetes and their phenomic and genomic characterization uncovers novel biology.</title>
        <authorList>
            <person name="Wiegand S."/>
            <person name="Jogler M."/>
            <person name="Boedeker C."/>
            <person name="Pinto D."/>
            <person name="Vollmers J."/>
            <person name="Rivas-Marin E."/>
            <person name="Kohn T."/>
            <person name="Peeters S.H."/>
            <person name="Heuer A."/>
            <person name="Rast P."/>
            <person name="Oberbeckmann S."/>
            <person name="Bunk B."/>
            <person name="Jeske O."/>
            <person name="Meyerdierks A."/>
            <person name="Storesund J.E."/>
            <person name="Kallscheuer N."/>
            <person name="Luecker S."/>
            <person name="Lage O.M."/>
            <person name="Pohl T."/>
            <person name="Merkel B.J."/>
            <person name="Hornburger P."/>
            <person name="Mueller R.-W."/>
            <person name="Bruemmer F."/>
            <person name="Labrenz M."/>
            <person name="Spormann A.M."/>
            <person name="Op den Camp H."/>
            <person name="Overmann J."/>
            <person name="Amann R."/>
            <person name="Jetten M.S.M."/>
            <person name="Mascher T."/>
            <person name="Medema M.H."/>
            <person name="Devos D.P."/>
            <person name="Kaster A.-K."/>
            <person name="Ovreas L."/>
            <person name="Rohde M."/>
            <person name="Galperin M.Y."/>
            <person name="Jogler C."/>
        </authorList>
    </citation>
    <scope>NUCLEOTIDE SEQUENCE [LARGE SCALE GENOMIC DNA]</scope>
    <source>
        <strain evidence="8 9">Pan44</strain>
    </source>
</reference>
<accession>A0A517SGU2</accession>
<keyword evidence="9" id="KW-1185">Reference proteome</keyword>
<dbReference type="PROSITE" id="PS00460">
    <property type="entry name" value="GLUTATHIONE_PEROXID_1"/>
    <property type="match status" value="1"/>
</dbReference>
<evidence type="ECO:0000256" key="4">
    <source>
        <dbReference type="PIRSR" id="PIRSR000303-1"/>
    </source>
</evidence>
<dbReference type="InterPro" id="IPR029759">
    <property type="entry name" value="GPX_AS"/>
</dbReference>